<dbReference type="AlphaFoldDB" id="A0A0L6TZN6"/>
<gene>
    <name evidence="1" type="ORF">AKG39_10400</name>
</gene>
<protein>
    <submittedName>
        <fullName evidence="1">Uncharacterized protein</fullName>
    </submittedName>
</protein>
<organism evidence="1 2">
    <name type="scientific">Acetobacterium bakii</name>
    <dbReference type="NCBI Taxonomy" id="52689"/>
    <lineage>
        <taxon>Bacteria</taxon>
        <taxon>Bacillati</taxon>
        <taxon>Bacillota</taxon>
        <taxon>Clostridia</taxon>
        <taxon>Eubacteriales</taxon>
        <taxon>Eubacteriaceae</taxon>
        <taxon>Acetobacterium</taxon>
    </lineage>
</organism>
<reference evidence="2" key="1">
    <citation type="submission" date="2015-07" db="EMBL/GenBank/DDBJ databases">
        <title>Draft genome sequence of Acetobacterium bakii DSM 8293, a potential psychrophilic chemical producer through syngas fermentation.</title>
        <authorList>
            <person name="Song Y."/>
            <person name="Hwang S."/>
            <person name="Cho B.-K."/>
        </authorList>
    </citation>
    <scope>NUCLEOTIDE SEQUENCE [LARGE SCALE GENOMIC DNA]</scope>
    <source>
        <strain evidence="2">DSM 8239</strain>
    </source>
</reference>
<proteinExistence type="predicted"/>
<dbReference type="Proteomes" id="UP000036873">
    <property type="component" value="Unassembled WGS sequence"/>
</dbReference>
<dbReference type="OrthoDB" id="1957719at2"/>
<dbReference type="EMBL" id="LGYO01000024">
    <property type="protein sequence ID" value="KNZ41729.1"/>
    <property type="molecule type" value="Genomic_DNA"/>
</dbReference>
<dbReference type="RefSeq" id="WP_050740333.1">
    <property type="nucleotide sequence ID" value="NZ_LGYO01000024.1"/>
</dbReference>
<dbReference type="STRING" id="52689.AKG39_10400"/>
<sequence length="173" mass="20696">MFDKEYSFKGIHAEKVSMLTAEFDKNKNKLFDRNFDVYMMAPIIGFLYQRKADLSKGKETKIWADILIKNQRDLKFNYSLIMLLDEKNEPVFQERVNKAFRNFGSEKAKNDELLFEQYVRGGVDLLYEKLIENANNSEHFLINLYDFLEEFDERYNQKITQESIDELCRLARN</sequence>
<evidence type="ECO:0000313" key="2">
    <source>
        <dbReference type="Proteomes" id="UP000036873"/>
    </source>
</evidence>
<keyword evidence="2" id="KW-1185">Reference proteome</keyword>
<comment type="caution">
    <text evidence="1">The sequence shown here is derived from an EMBL/GenBank/DDBJ whole genome shotgun (WGS) entry which is preliminary data.</text>
</comment>
<evidence type="ECO:0000313" key="1">
    <source>
        <dbReference type="EMBL" id="KNZ41729.1"/>
    </source>
</evidence>
<name>A0A0L6TZN6_9FIRM</name>
<accession>A0A0L6TZN6</accession>